<gene>
    <name evidence="1" type="ORF">R1sor_013318</name>
</gene>
<dbReference type="Proteomes" id="UP001633002">
    <property type="component" value="Unassembled WGS sequence"/>
</dbReference>
<evidence type="ECO:0000313" key="1">
    <source>
        <dbReference type="EMBL" id="KAL3687009.1"/>
    </source>
</evidence>
<sequence>MKIGEQLISMLLFADYVAMIGSSEDQLRFHLGKLEEFCALSGLNVNLSKTKWSRVGGRPDTQFMFQSQPVMEFYTEHQFWGPSIPKSAWRKIERIQKNFLREELGVRRQIPYVILLAESGRISLEVEALIVTIQYVTRVKASPQNYAYHVLQISRSRGWFADVCAWAALWDFAEHFWGEMGTVRERLTQVENKYHVFMICPHYVSIREEYNIQTQDLRDFFMLPLEKLGNYIASVDALVRQH</sequence>
<comment type="caution">
    <text evidence="1">The sequence shown here is derived from an EMBL/GenBank/DDBJ whole genome shotgun (WGS) entry which is preliminary data.</text>
</comment>
<dbReference type="EMBL" id="JBJQOH010000004">
    <property type="protein sequence ID" value="KAL3687009.1"/>
    <property type="molecule type" value="Genomic_DNA"/>
</dbReference>
<evidence type="ECO:0008006" key="3">
    <source>
        <dbReference type="Google" id="ProtNLM"/>
    </source>
</evidence>
<protein>
    <recommendedName>
        <fullName evidence="3">Reverse transcriptase domain-containing protein</fullName>
    </recommendedName>
</protein>
<keyword evidence="2" id="KW-1185">Reference proteome</keyword>
<dbReference type="AlphaFoldDB" id="A0ABD3HA43"/>
<proteinExistence type="predicted"/>
<organism evidence="1 2">
    <name type="scientific">Riccia sorocarpa</name>
    <dbReference type="NCBI Taxonomy" id="122646"/>
    <lineage>
        <taxon>Eukaryota</taxon>
        <taxon>Viridiplantae</taxon>
        <taxon>Streptophyta</taxon>
        <taxon>Embryophyta</taxon>
        <taxon>Marchantiophyta</taxon>
        <taxon>Marchantiopsida</taxon>
        <taxon>Marchantiidae</taxon>
        <taxon>Marchantiales</taxon>
        <taxon>Ricciaceae</taxon>
        <taxon>Riccia</taxon>
    </lineage>
</organism>
<accession>A0ABD3HA43</accession>
<reference evidence="1 2" key="1">
    <citation type="submission" date="2024-09" db="EMBL/GenBank/DDBJ databases">
        <title>Chromosome-scale assembly of Riccia sorocarpa.</title>
        <authorList>
            <person name="Paukszto L."/>
        </authorList>
    </citation>
    <scope>NUCLEOTIDE SEQUENCE [LARGE SCALE GENOMIC DNA]</scope>
    <source>
        <strain evidence="1">LP-2024</strain>
        <tissue evidence="1">Aerial parts of the thallus</tissue>
    </source>
</reference>
<name>A0ABD3HA43_9MARC</name>
<evidence type="ECO:0000313" key="2">
    <source>
        <dbReference type="Proteomes" id="UP001633002"/>
    </source>
</evidence>